<dbReference type="PANTHER" id="PTHR36837">
    <property type="entry name" value="POLY(3-HYDROXYALKANOATE) POLYMERASE SUBUNIT PHAC"/>
    <property type="match status" value="1"/>
</dbReference>
<dbReference type="AlphaFoldDB" id="X1CKU4"/>
<name>X1CKU4_9ZZZZ</name>
<organism evidence="2">
    <name type="scientific">marine sediment metagenome</name>
    <dbReference type="NCBI Taxonomy" id="412755"/>
    <lineage>
        <taxon>unclassified sequences</taxon>
        <taxon>metagenomes</taxon>
        <taxon>ecological metagenomes</taxon>
    </lineage>
</organism>
<sequence length="302" mass="34422">FDDSVASQWDDLFFNLESSASASGEVAQRAFSKYVSGVNAITKSFDADVGPTPRELIWQLNKAKLYRYIPTRPADDRHRVPFLLVYALINKPFIFDLVPGRSFVKYMLDEGFDIYLLDWGSPGLEDSTITFDDYVTQYLFRAVRKVQRVSKVNEISLLGYCIGATLTMTYAALYPEAPIRNIILLTAPIDFSNQPHGSMAVWLAEGRVDVDKLVDTYGNIPGELIRQWAKLLKPMENFVGVYVNLWKQLDDKTAVHTWQAINRWVEDVIPFAGEAFRQFVHTYLRGNKLIKGEHVIDGRPVK</sequence>
<feature type="domain" description="AB hydrolase-1" evidence="1">
    <location>
        <begin position="103"/>
        <end position="194"/>
    </location>
</feature>
<dbReference type="Gene3D" id="3.40.50.1820">
    <property type="entry name" value="alpha/beta hydrolase"/>
    <property type="match status" value="1"/>
</dbReference>
<gene>
    <name evidence="2" type="ORF">S01H4_32010</name>
</gene>
<feature type="non-terminal residue" evidence="2">
    <location>
        <position position="1"/>
    </location>
</feature>
<dbReference type="InterPro" id="IPR029058">
    <property type="entry name" value="AB_hydrolase_fold"/>
</dbReference>
<protein>
    <recommendedName>
        <fullName evidence="1">AB hydrolase-1 domain-containing protein</fullName>
    </recommendedName>
</protein>
<reference evidence="2" key="1">
    <citation type="journal article" date="2014" name="Front. Microbiol.">
        <title>High frequency of phylogenetically diverse reductive dehalogenase-homologous genes in deep subseafloor sedimentary metagenomes.</title>
        <authorList>
            <person name="Kawai M."/>
            <person name="Futagami T."/>
            <person name="Toyoda A."/>
            <person name="Takaki Y."/>
            <person name="Nishi S."/>
            <person name="Hori S."/>
            <person name="Arai W."/>
            <person name="Tsubouchi T."/>
            <person name="Morono Y."/>
            <person name="Uchiyama I."/>
            <person name="Ito T."/>
            <person name="Fujiyama A."/>
            <person name="Inagaki F."/>
            <person name="Takami H."/>
        </authorList>
    </citation>
    <scope>NUCLEOTIDE SEQUENCE</scope>
    <source>
        <strain evidence="2">Expedition CK06-06</strain>
    </source>
</reference>
<dbReference type="SUPFAM" id="SSF53474">
    <property type="entry name" value="alpha/beta-Hydrolases"/>
    <property type="match status" value="1"/>
</dbReference>
<accession>X1CKU4</accession>
<dbReference type="InterPro" id="IPR000073">
    <property type="entry name" value="AB_hydrolase_1"/>
</dbReference>
<dbReference type="Pfam" id="PF00561">
    <property type="entry name" value="Abhydrolase_1"/>
    <property type="match status" value="1"/>
</dbReference>
<feature type="non-terminal residue" evidence="2">
    <location>
        <position position="302"/>
    </location>
</feature>
<dbReference type="InterPro" id="IPR051321">
    <property type="entry name" value="PHA/PHB_synthase"/>
</dbReference>
<evidence type="ECO:0000259" key="1">
    <source>
        <dbReference type="Pfam" id="PF00561"/>
    </source>
</evidence>
<evidence type="ECO:0000313" key="2">
    <source>
        <dbReference type="EMBL" id="GAG84836.1"/>
    </source>
</evidence>
<dbReference type="PANTHER" id="PTHR36837:SF2">
    <property type="entry name" value="POLY(3-HYDROXYALKANOATE) POLYMERASE SUBUNIT PHAC"/>
    <property type="match status" value="1"/>
</dbReference>
<dbReference type="EMBL" id="BART01016679">
    <property type="protein sequence ID" value="GAG84836.1"/>
    <property type="molecule type" value="Genomic_DNA"/>
</dbReference>
<comment type="caution">
    <text evidence="2">The sequence shown here is derived from an EMBL/GenBank/DDBJ whole genome shotgun (WGS) entry which is preliminary data.</text>
</comment>
<proteinExistence type="predicted"/>